<keyword evidence="9" id="KW-0472">Membrane</keyword>
<dbReference type="PROSITE" id="PS50082">
    <property type="entry name" value="WD_REPEATS_2"/>
    <property type="match status" value="5"/>
</dbReference>
<dbReference type="PRINTS" id="PR00320">
    <property type="entry name" value="GPROTEINBRPT"/>
</dbReference>
<dbReference type="InterPro" id="IPR011047">
    <property type="entry name" value="Quinoprotein_ADH-like_sf"/>
</dbReference>
<feature type="repeat" description="WD" evidence="7">
    <location>
        <begin position="907"/>
        <end position="944"/>
    </location>
</feature>
<dbReference type="GO" id="GO:0016301">
    <property type="term" value="F:kinase activity"/>
    <property type="evidence" value="ECO:0007669"/>
    <property type="project" value="UniProtKB-KW"/>
</dbReference>
<dbReference type="Gene3D" id="2.60.120.200">
    <property type="match status" value="1"/>
</dbReference>
<accession>A0ABV6YS86</accession>
<dbReference type="InterPro" id="IPR017441">
    <property type="entry name" value="Protein_kinase_ATP_BS"/>
</dbReference>
<comment type="caution">
    <text evidence="11">The sequence shown here is derived from an EMBL/GenBank/DDBJ whole genome shotgun (WGS) entry which is preliminary data.</text>
</comment>
<feature type="domain" description="Protein kinase" evidence="10">
    <location>
        <begin position="11"/>
        <end position="269"/>
    </location>
</feature>
<dbReference type="Pfam" id="PF13385">
    <property type="entry name" value="Laminin_G_3"/>
    <property type="match status" value="1"/>
</dbReference>
<feature type="repeat" description="WD" evidence="7">
    <location>
        <begin position="351"/>
        <end position="392"/>
    </location>
</feature>
<dbReference type="InterPro" id="IPR013320">
    <property type="entry name" value="ConA-like_dom_sf"/>
</dbReference>
<dbReference type="InterPro" id="IPR020472">
    <property type="entry name" value="WD40_PAC1"/>
</dbReference>
<keyword evidence="5 8" id="KW-0067">ATP-binding</keyword>
<dbReference type="SMART" id="SM00560">
    <property type="entry name" value="LamGL"/>
    <property type="match status" value="1"/>
</dbReference>
<organism evidence="11 12">
    <name type="scientific">candidate division CSSED10-310 bacterium</name>
    <dbReference type="NCBI Taxonomy" id="2855610"/>
    <lineage>
        <taxon>Bacteria</taxon>
        <taxon>Bacteria division CSSED10-310</taxon>
    </lineage>
</organism>
<evidence type="ECO:0000256" key="3">
    <source>
        <dbReference type="ARBA" id="ARBA00022737"/>
    </source>
</evidence>
<evidence type="ECO:0000256" key="8">
    <source>
        <dbReference type="PROSITE-ProRule" id="PRU10141"/>
    </source>
</evidence>
<evidence type="ECO:0000256" key="1">
    <source>
        <dbReference type="ARBA" id="ARBA00022574"/>
    </source>
</evidence>
<reference evidence="11 12" key="1">
    <citation type="submission" date="2024-09" db="EMBL/GenBank/DDBJ databases">
        <title>Laminarin stimulates single cell rates of sulfate reduction while oxygen inhibits transcriptomic activity in coastal marine sediment.</title>
        <authorList>
            <person name="Lindsay M."/>
            <person name="Orcutt B."/>
            <person name="Emerson D."/>
            <person name="Stepanauskas R."/>
            <person name="D'Angelo T."/>
        </authorList>
    </citation>
    <scope>NUCLEOTIDE SEQUENCE [LARGE SCALE GENOMIC DNA]</scope>
    <source>
        <strain evidence="11">SAG AM-311-K15</strain>
    </source>
</reference>
<evidence type="ECO:0000313" key="12">
    <source>
        <dbReference type="Proteomes" id="UP001594351"/>
    </source>
</evidence>
<keyword evidence="1 7" id="KW-0853">WD repeat</keyword>
<proteinExistence type="predicted"/>
<dbReference type="PROSITE" id="PS00107">
    <property type="entry name" value="PROTEIN_KINASE_ATP"/>
    <property type="match status" value="1"/>
</dbReference>
<dbReference type="InterPro" id="IPR006558">
    <property type="entry name" value="LamG-like"/>
</dbReference>
<dbReference type="InterPro" id="IPR008271">
    <property type="entry name" value="Ser/Thr_kinase_AS"/>
</dbReference>
<dbReference type="SUPFAM" id="SSF50998">
    <property type="entry name" value="Quinoprotein alcohol dehydrogenase-like"/>
    <property type="match status" value="2"/>
</dbReference>
<dbReference type="SUPFAM" id="SSF56112">
    <property type="entry name" value="Protein kinase-like (PK-like)"/>
    <property type="match status" value="1"/>
</dbReference>
<protein>
    <submittedName>
        <fullName evidence="11">Protein kinase</fullName>
    </submittedName>
</protein>
<evidence type="ECO:0000256" key="5">
    <source>
        <dbReference type="ARBA" id="ARBA00022840"/>
    </source>
</evidence>
<keyword evidence="11" id="KW-0418">Kinase</keyword>
<evidence type="ECO:0000256" key="9">
    <source>
        <dbReference type="SAM" id="Phobius"/>
    </source>
</evidence>
<keyword evidence="9" id="KW-1133">Transmembrane helix</keyword>
<evidence type="ECO:0000256" key="7">
    <source>
        <dbReference type="PROSITE-ProRule" id="PRU00221"/>
    </source>
</evidence>
<keyword evidence="12" id="KW-1185">Reference proteome</keyword>
<dbReference type="CDD" id="cd14014">
    <property type="entry name" value="STKc_PknB_like"/>
    <property type="match status" value="1"/>
</dbReference>
<evidence type="ECO:0000313" key="11">
    <source>
        <dbReference type="EMBL" id="MFC1849006.1"/>
    </source>
</evidence>
<dbReference type="SUPFAM" id="SSF49899">
    <property type="entry name" value="Concanavalin A-like lectins/glucanases"/>
    <property type="match status" value="1"/>
</dbReference>
<evidence type="ECO:0000259" key="10">
    <source>
        <dbReference type="PROSITE" id="PS50011"/>
    </source>
</evidence>
<dbReference type="PROSITE" id="PS00108">
    <property type="entry name" value="PROTEIN_KINASE_ST"/>
    <property type="match status" value="1"/>
</dbReference>
<keyword evidence="9" id="KW-0812">Transmembrane</keyword>
<feature type="binding site" evidence="8">
    <location>
        <position position="40"/>
    </location>
    <ligand>
        <name>ATP</name>
        <dbReference type="ChEBI" id="CHEBI:30616"/>
    </ligand>
</feature>
<keyword evidence="6" id="KW-1015">Disulfide bond</keyword>
<dbReference type="PANTHER" id="PTHR22847">
    <property type="entry name" value="WD40 REPEAT PROTEIN"/>
    <property type="match status" value="1"/>
</dbReference>
<keyword evidence="3" id="KW-0677">Repeat</keyword>
<feature type="repeat" description="WD" evidence="7">
    <location>
        <begin position="451"/>
        <end position="482"/>
    </location>
</feature>
<dbReference type="CDD" id="cd00200">
    <property type="entry name" value="WD40"/>
    <property type="match status" value="2"/>
</dbReference>
<dbReference type="InterPro" id="IPR019775">
    <property type="entry name" value="WD40_repeat_CS"/>
</dbReference>
<feature type="transmembrane region" description="Helical" evidence="9">
    <location>
        <begin position="278"/>
        <end position="300"/>
    </location>
</feature>
<dbReference type="Gene3D" id="2.130.10.10">
    <property type="entry name" value="YVTN repeat-like/Quinoprotein amine dehydrogenase"/>
    <property type="match status" value="7"/>
</dbReference>
<dbReference type="PANTHER" id="PTHR22847:SF637">
    <property type="entry name" value="WD REPEAT DOMAIN 5B"/>
    <property type="match status" value="1"/>
</dbReference>
<dbReference type="PROSITE" id="PS50294">
    <property type="entry name" value="WD_REPEATS_REGION"/>
    <property type="match status" value="3"/>
</dbReference>
<dbReference type="InterPro" id="IPR011009">
    <property type="entry name" value="Kinase-like_dom_sf"/>
</dbReference>
<evidence type="ECO:0000256" key="6">
    <source>
        <dbReference type="ARBA" id="ARBA00023157"/>
    </source>
</evidence>
<keyword evidence="4 8" id="KW-0547">Nucleotide-binding</keyword>
<dbReference type="InterPro" id="IPR000719">
    <property type="entry name" value="Prot_kinase_dom"/>
</dbReference>
<dbReference type="Pfam" id="PF00400">
    <property type="entry name" value="WD40"/>
    <property type="match status" value="6"/>
</dbReference>
<dbReference type="EMBL" id="JBHPBY010000016">
    <property type="protein sequence ID" value="MFC1849006.1"/>
    <property type="molecule type" value="Genomic_DNA"/>
</dbReference>
<dbReference type="Gene3D" id="1.10.510.10">
    <property type="entry name" value="Transferase(Phosphotransferase) domain 1"/>
    <property type="match status" value="1"/>
</dbReference>
<keyword evidence="11" id="KW-0808">Transferase</keyword>
<sequence length="1529" mass="172074">MSENKVVNDRFKVLSVLGQGNFATTYQALDLKNNQKCVLKELTWRYIDTFKTQELFEREARILAHLNHPNIPHFIDFFTLESEEDLKVYLVQEFIEGENLAELIAAGKYFTEKETIEIGLGISRILEYLQGFSPPIIHRDIKPSNILMTPDGEVYLIDFGAVREKILHDPDFQKEGPTIVGTYGYMPLEQFEGRAVPSSDIYSLGATMIFLLSHKEPWHMEKEGMRLDFHPHVTISKSFNRVLNKAIEPDWQKRIPSPSKLSAELEKLLRKQKSWPSYVLPFLVSGFLISLCLILGITIFKQTAPERTAVKPSTEPSTEIPPNIFTPPVKEADLLGDPLPPSAIQRLGTIRLRHGEKIQAVAFSPNGLILASGSDDKTVSLWDLSSGEELTRINHWQSVHAIQFSPDGKQIVSYGGSHPVYRFWSVDKGKPLFLIRELQTREKNNRYHHLLTFSPDNQLMATTNSDAVIHLWRAGSGKPIWRIIKADGEIDFLCFSSRQGQLISISREGVCDIWQTSTGKKIFSYKLDLKKIKPVLTFCPRTNVLAVEQWRQLLLFDIFTGKEIRKHDFPGYIRSMAFSADGKRLAIGSDESIFVWEVDSTKSPLRCGGNPTKVLCVALSPAGKLLASGSDRIVRIWDIEKEQQLFPARGHEHKINSLAFSADGRFLASGSADKTSRHWELASNQETWKRDWEHEVSLISFLPENKTITCSATKYHLLDLATNWEIIEGLFPDGMRAHSGQSLAVSPDGDKLAVGNSKGAISILDVNTAQQVLRLSEPEARPITCLVYSPHNNLLMSATGGKSFTVWDSISGARLLKTNGSSAYITSLSFGLKSPFFLTCGTYTSLWKVNPDQTIKYLALTAGRSLGALSCDGKFLANLNRENFSYADLAEVELTKKSVPIKKLMTVKGHRGPITCLTFSPDGRTLATGGSDTSILLWTLNRSEWSPQSDKTEFREPEQTISHKPPLIQLSFDGAIRGIGIIPVKLARDEVKFQFGPGKQKQALYLTGTLEFPETQNLILDQSFTVYFWFQLEKSVTEKERAFQYLIRSLLVTLDVRYEDQLMGFIHFRNQGGHSSISFFEHMGRIEPKRWYHIALVHDQADKELLYYVDGTHIFTQSAQFGMPVSDELGPLQLGLRDHREPEFRILLDDFALFDYVRTPDQIARAAGLDKAPPSKIKQRELDPTPPDIPTDHLFPKDVSHMIQKQEFPALTVYTFTKELTNTQPLDVGFSAGLVWVGTSRGLLRFDPKEARWTLFGINAGIPGERVNSLALTGRKVVVELSTSTKPGYTTGVAIYSFDPQEEIWHELGGRGWDLFWDGSNLWVGTSHGVELRNLDRGELVLYNQENSGLRHDNVHAVKVHGDTVWCAMLGDYVKTTKDFTGGGVSVLDYATENWKSFTPRDGLARAYCCDLDVDRDEVWVVHWEEEKGISVFERATQKWRTILKSSNGIDLGGVHVVIDGHSIWIGQQRGLVKLNRNTLEAIHYKEKDGVPGYIVSGIAIGEHNVWSAAYSYGGKGVRKAGLVRIKRK</sequence>
<dbReference type="SUPFAM" id="SSF50978">
    <property type="entry name" value="WD40 repeat-like"/>
    <property type="match status" value="1"/>
</dbReference>
<dbReference type="InterPro" id="IPR036322">
    <property type="entry name" value="WD40_repeat_dom_sf"/>
</dbReference>
<evidence type="ECO:0000256" key="4">
    <source>
        <dbReference type="ARBA" id="ARBA00022741"/>
    </source>
</evidence>
<dbReference type="PROSITE" id="PS50011">
    <property type="entry name" value="PROTEIN_KINASE_DOM"/>
    <property type="match status" value="1"/>
</dbReference>
<name>A0ABV6YS86_UNCC1</name>
<dbReference type="SMART" id="SM00220">
    <property type="entry name" value="S_TKc"/>
    <property type="match status" value="1"/>
</dbReference>
<evidence type="ECO:0000256" key="2">
    <source>
        <dbReference type="ARBA" id="ARBA00022729"/>
    </source>
</evidence>
<dbReference type="InterPro" id="IPR001680">
    <property type="entry name" value="WD40_rpt"/>
</dbReference>
<dbReference type="Proteomes" id="UP001594351">
    <property type="component" value="Unassembled WGS sequence"/>
</dbReference>
<dbReference type="SMART" id="SM00320">
    <property type="entry name" value="WD40"/>
    <property type="match status" value="11"/>
</dbReference>
<dbReference type="PROSITE" id="PS00678">
    <property type="entry name" value="WD_REPEATS_1"/>
    <property type="match status" value="2"/>
</dbReference>
<dbReference type="Pfam" id="PF00069">
    <property type="entry name" value="Pkinase"/>
    <property type="match status" value="1"/>
</dbReference>
<keyword evidence="2" id="KW-0732">Signal</keyword>
<feature type="repeat" description="WD" evidence="7">
    <location>
        <begin position="648"/>
        <end position="689"/>
    </location>
</feature>
<feature type="repeat" description="WD" evidence="7">
    <location>
        <begin position="607"/>
        <end position="647"/>
    </location>
</feature>
<gene>
    <name evidence="11" type="ORF">ACFL27_02245</name>
</gene>
<dbReference type="InterPro" id="IPR015943">
    <property type="entry name" value="WD40/YVTN_repeat-like_dom_sf"/>
</dbReference>